<name>A0A1I7SN95_BURXY</name>
<evidence type="ECO:0000313" key="3">
    <source>
        <dbReference type="WBParaSite" id="BXY_1453300.1"/>
    </source>
</evidence>
<evidence type="ECO:0000256" key="1">
    <source>
        <dbReference type="SAM" id="MobiDB-lite"/>
    </source>
</evidence>
<proteinExistence type="predicted"/>
<dbReference type="AlphaFoldDB" id="A0A1I7SN95"/>
<dbReference type="Proteomes" id="UP000095284">
    <property type="component" value="Unplaced"/>
</dbReference>
<reference evidence="3" key="1">
    <citation type="submission" date="2016-11" db="UniProtKB">
        <authorList>
            <consortium name="WormBaseParasite"/>
        </authorList>
    </citation>
    <scope>IDENTIFICATION</scope>
</reference>
<protein>
    <submittedName>
        <fullName evidence="3">Reverse transcriptase domain-containing protein</fullName>
    </submittedName>
</protein>
<sequence>MFKVSEKVHAARNRKFDEPERREITYARRTALRTQQEVFQQDSDKKNEDSNGSNGTAGHGWENMTHRDVDLGITGTTETAGRSQKKPLPGPRSILEMEVDGNWIKTQIILGGSLEDTVLELPKLSELIHLRLVLERLKR</sequence>
<feature type="compositionally biased region" description="Basic and acidic residues" evidence="1">
    <location>
        <begin position="1"/>
        <end position="26"/>
    </location>
</feature>
<dbReference type="WBParaSite" id="BXY_1453300.1">
    <property type="protein sequence ID" value="BXY_1453300.1"/>
    <property type="gene ID" value="BXY_1453300"/>
</dbReference>
<feature type="compositionally biased region" description="Polar residues" evidence="1">
    <location>
        <begin position="32"/>
        <end position="41"/>
    </location>
</feature>
<feature type="region of interest" description="Disordered" evidence="1">
    <location>
        <begin position="1"/>
        <end position="93"/>
    </location>
</feature>
<organism evidence="2 3">
    <name type="scientific">Bursaphelenchus xylophilus</name>
    <name type="common">Pinewood nematode worm</name>
    <name type="synonym">Aphelenchoides xylophilus</name>
    <dbReference type="NCBI Taxonomy" id="6326"/>
    <lineage>
        <taxon>Eukaryota</taxon>
        <taxon>Metazoa</taxon>
        <taxon>Ecdysozoa</taxon>
        <taxon>Nematoda</taxon>
        <taxon>Chromadorea</taxon>
        <taxon>Rhabditida</taxon>
        <taxon>Tylenchina</taxon>
        <taxon>Tylenchomorpha</taxon>
        <taxon>Aphelenchoidea</taxon>
        <taxon>Aphelenchoididae</taxon>
        <taxon>Bursaphelenchus</taxon>
    </lineage>
</organism>
<accession>A0A1I7SN95</accession>
<evidence type="ECO:0000313" key="2">
    <source>
        <dbReference type="Proteomes" id="UP000095284"/>
    </source>
</evidence>